<dbReference type="AlphaFoldDB" id="A0AAD4F6G9"/>
<dbReference type="Pfam" id="PF14124">
    <property type="entry name" value="DUF4291"/>
    <property type="match status" value="1"/>
</dbReference>
<evidence type="ECO:0000256" key="1">
    <source>
        <dbReference type="ARBA" id="ARBA00004141"/>
    </source>
</evidence>
<dbReference type="EMBL" id="JAHCVI010000001">
    <property type="protein sequence ID" value="KAG7293525.1"/>
    <property type="molecule type" value="Genomic_DNA"/>
</dbReference>
<feature type="transmembrane region" description="Helical" evidence="6">
    <location>
        <begin position="312"/>
        <end position="335"/>
    </location>
</feature>
<feature type="transmembrane region" description="Helical" evidence="6">
    <location>
        <begin position="269"/>
        <end position="291"/>
    </location>
</feature>
<dbReference type="PANTHER" id="PTHR38567:SF1">
    <property type="entry name" value="DUF4291 DOMAIN-CONTAINING PROTEIN"/>
    <property type="match status" value="1"/>
</dbReference>
<feature type="transmembrane region" description="Helical" evidence="6">
    <location>
        <begin position="384"/>
        <end position="409"/>
    </location>
</feature>
<comment type="subcellular location">
    <subcellularLocation>
        <location evidence="1">Membrane</location>
        <topology evidence="1">Multi-pass membrane protein</topology>
    </subcellularLocation>
</comment>
<evidence type="ECO:0000256" key="3">
    <source>
        <dbReference type="ARBA" id="ARBA00022989"/>
    </source>
</evidence>
<name>A0AAD4F6G9_9PEZI</name>
<keyword evidence="4 6" id="KW-0472">Membrane</keyword>
<evidence type="ECO:0000256" key="5">
    <source>
        <dbReference type="SAM" id="MobiDB-lite"/>
    </source>
</evidence>
<gene>
    <name evidence="7" type="ORF">NEMBOFW57_003577</name>
</gene>
<feature type="transmembrane region" description="Helical" evidence="6">
    <location>
        <begin position="436"/>
        <end position="458"/>
    </location>
</feature>
<evidence type="ECO:0000256" key="6">
    <source>
        <dbReference type="SAM" id="Phobius"/>
    </source>
</evidence>
<dbReference type="InterPro" id="IPR007568">
    <property type="entry name" value="RTA1"/>
</dbReference>
<accession>A0AAD4F6G9</accession>
<dbReference type="InterPro" id="IPR025633">
    <property type="entry name" value="DUF4291"/>
</dbReference>
<dbReference type="GO" id="GO:0016020">
    <property type="term" value="C:membrane"/>
    <property type="evidence" value="ECO:0007669"/>
    <property type="project" value="UniProtKB-SubCell"/>
</dbReference>
<proteinExistence type="predicted"/>
<protein>
    <submittedName>
        <fullName evidence="7">Uncharacterized protein</fullName>
    </submittedName>
</protein>
<reference evidence="7" key="1">
    <citation type="submission" date="2023-02" db="EMBL/GenBank/DDBJ databases">
        <authorList>
            <person name="Palmer J.M."/>
        </authorList>
    </citation>
    <scope>NUCLEOTIDE SEQUENCE</scope>
    <source>
        <strain evidence="7">FW57</strain>
    </source>
</reference>
<evidence type="ECO:0000313" key="7">
    <source>
        <dbReference type="EMBL" id="KAG7293525.1"/>
    </source>
</evidence>
<dbReference type="Pfam" id="PF04479">
    <property type="entry name" value="RTA1"/>
    <property type="match status" value="1"/>
</dbReference>
<keyword evidence="8" id="KW-1185">Reference proteome</keyword>
<organism evidence="7 8">
    <name type="scientific">Staphylotrichum longicolle</name>
    <dbReference type="NCBI Taxonomy" id="669026"/>
    <lineage>
        <taxon>Eukaryota</taxon>
        <taxon>Fungi</taxon>
        <taxon>Dikarya</taxon>
        <taxon>Ascomycota</taxon>
        <taxon>Pezizomycotina</taxon>
        <taxon>Sordariomycetes</taxon>
        <taxon>Sordariomycetidae</taxon>
        <taxon>Sordariales</taxon>
        <taxon>Chaetomiaceae</taxon>
        <taxon>Staphylotrichum</taxon>
    </lineage>
</organism>
<evidence type="ECO:0000256" key="4">
    <source>
        <dbReference type="ARBA" id="ARBA00023136"/>
    </source>
</evidence>
<keyword evidence="3 6" id="KW-1133">Transmembrane helix</keyword>
<feature type="region of interest" description="Disordered" evidence="5">
    <location>
        <begin position="107"/>
        <end position="164"/>
    </location>
</feature>
<dbReference type="PANTHER" id="PTHR38567">
    <property type="entry name" value="DUF4291 DOMAIN-CONTAINING PROTEIN"/>
    <property type="match status" value="1"/>
</dbReference>
<dbReference type="Proteomes" id="UP001197093">
    <property type="component" value="Unassembled WGS sequence"/>
</dbReference>
<evidence type="ECO:0000313" key="8">
    <source>
        <dbReference type="Proteomes" id="UP001197093"/>
    </source>
</evidence>
<feature type="transmembrane region" description="Helical" evidence="6">
    <location>
        <begin position="350"/>
        <end position="372"/>
    </location>
</feature>
<keyword evidence="2 6" id="KW-0812">Transmembrane</keyword>
<sequence length="466" mass="52231">MTVTTPPASAPVPYRQVRALYDDETITVYQAYNRDIAAAAVKEQKLHASPHFKPTRMTWIKPSWAWMLYRAGYSYKDPGQERILALRMRHEDFLGLLHRAVLTSGHGGAKAGLEPEPQAPQAVPPEPEGSEEAAPQPAAADEKTQRGKRKHRDPAAGKSPDVKVQWDPERTVRLGKLEYRSIQIGIPAALSPEWTGKWIVSIADVTDRARELKRVLDEEPEVSDVELVRRGLVPAERPFEIPEDLQKRYALREYGSYNYLYDPTTKLPLIIFVVSQVLIYVCPPLLELANYHILGRVFYYVPPCAPLPAGRVLATFGGLMALVEALNAVGVALAANPSGKRDSQSLGKNLTITAVALQVVVILIFVLMAAIFHRRFARTGLKSASVRTVLLVLYTSMALIFTRCVFRLVEHTGNTKIDLDDMDALRGLSPLLRYEVYFYVFEATLMLINSWLWNLLFLRMRTGNPG</sequence>
<evidence type="ECO:0000256" key="2">
    <source>
        <dbReference type="ARBA" id="ARBA00022692"/>
    </source>
</evidence>
<comment type="caution">
    <text evidence="7">The sequence shown here is derived from an EMBL/GenBank/DDBJ whole genome shotgun (WGS) entry which is preliminary data.</text>
</comment>